<evidence type="ECO:0000256" key="1">
    <source>
        <dbReference type="SAM" id="MobiDB-lite"/>
    </source>
</evidence>
<keyword evidence="3" id="KW-1185">Reference proteome</keyword>
<sequence length="177" mass="19603">MGICNSCESASVATAKLVFPDGAIREFASPVKVSHALDKNPAWFVCNSDEMEFDDFISAVDDDEELRIGQLYFALPMSWLTRRLRAEDMAALAVKASLAFKKGGGGGERAGWCCSRRVDHLVFFDEKYCKSRREVVAGGHGGSSGVMAEERRERSRNGNNSGRRRKLTKKLSMITED</sequence>
<dbReference type="Proteomes" id="UP000241394">
    <property type="component" value="Chromosome LG6"/>
</dbReference>
<dbReference type="OMA" id="GERAGWC"/>
<protein>
    <submittedName>
        <fullName evidence="2">Transcription factor Sox-7 like</fullName>
    </submittedName>
</protein>
<comment type="caution">
    <text evidence="2">The sequence shown here is derived from an EMBL/GenBank/DDBJ whole genome shotgun (WGS) entry which is preliminary data.</text>
</comment>
<dbReference type="Pfam" id="PF14009">
    <property type="entry name" value="PADRE"/>
    <property type="match status" value="1"/>
</dbReference>
<feature type="region of interest" description="Disordered" evidence="1">
    <location>
        <begin position="136"/>
        <end position="177"/>
    </location>
</feature>
<reference evidence="3" key="2">
    <citation type="journal article" date="2018" name="BMC Genomics">
        <title>A manually annotated Actinidia chinensis var. chinensis (kiwifruit) genome highlights the challenges associated with draft genomes and gene prediction in plants.</title>
        <authorList>
            <person name="Pilkington S.M."/>
            <person name="Crowhurst R."/>
            <person name="Hilario E."/>
            <person name="Nardozza S."/>
            <person name="Fraser L."/>
            <person name="Peng Y."/>
            <person name="Gunaseelan K."/>
            <person name="Simpson R."/>
            <person name="Tahir J."/>
            <person name="Deroles S.C."/>
            <person name="Templeton K."/>
            <person name="Luo Z."/>
            <person name="Davy M."/>
            <person name="Cheng C."/>
            <person name="McNeilage M."/>
            <person name="Scaglione D."/>
            <person name="Liu Y."/>
            <person name="Zhang Q."/>
            <person name="Datson P."/>
            <person name="De Silva N."/>
            <person name="Gardiner S.E."/>
            <person name="Bassett H."/>
            <person name="Chagne D."/>
            <person name="McCallum J."/>
            <person name="Dzierzon H."/>
            <person name="Deng C."/>
            <person name="Wang Y.Y."/>
            <person name="Barron L."/>
            <person name="Manako K."/>
            <person name="Bowen J."/>
            <person name="Foster T.M."/>
            <person name="Erridge Z.A."/>
            <person name="Tiffin H."/>
            <person name="Waite C.N."/>
            <person name="Davies K.M."/>
            <person name="Grierson E.P."/>
            <person name="Laing W.A."/>
            <person name="Kirk R."/>
            <person name="Chen X."/>
            <person name="Wood M."/>
            <person name="Montefiori M."/>
            <person name="Brummell D.A."/>
            <person name="Schwinn K.E."/>
            <person name="Catanach A."/>
            <person name="Fullerton C."/>
            <person name="Li D."/>
            <person name="Meiyalaghan S."/>
            <person name="Nieuwenhuizen N."/>
            <person name="Read N."/>
            <person name="Prakash R."/>
            <person name="Hunter D."/>
            <person name="Zhang H."/>
            <person name="McKenzie M."/>
            <person name="Knabel M."/>
            <person name="Harris A."/>
            <person name="Allan A.C."/>
            <person name="Gleave A."/>
            <person name="Chen A."/>
            <person name="Janssen B.J."/>
            <person name="Plunkett B."/>
            <person name="Ampomah-Dwamena C."/>
            <person name="Voogd C."/>
            <person name="Leif D."/>
            <person name="Lafferty D."/>
            <person name="Souleyre E.J.F."/>
            <person name="Varkonyi-Gasic E."/>
            <person name="Gambi F."/>
            <person name="Hanley J."/>
            <person name="Yao J.L."/>
            <person name="Cheung J."/>
            <person name="David K.M."/>
            <person name="Warren B."/>
            <person name="Marsh K."/>
            <person name="Snowden K.C."/>
            <person name="Lin-Wang K."/>
            <person name="Brian L."/>
            <person name="Martinez-Sanchez M."/>
            <person name="Wang M."/>
            <person name="Ileperuma N."/>
            <person name="Macnee N."/>
            <person name="Campin R."/>
            <person name="McAtee P."/>
            <person name="Drummond R.S.M."/>
            <person name="Espley R.V."/>
            <person name="Ireland H.S."/>
            <person name="Wu R."/>
            <person name="Atkinson R.G."/>
            <person name="Karunairetnam S."/>
            <person name="Bulley S."/>
            <person name="Chunkath S."/>
            <person name="Hanley Z."/>
            <person name="Storey R."/>
            <person name="Thrimawithana A.H."/>
            <person name="Thomson S."/>
            <person name="David C."/>
            <person name="Testolin R."/>
            <person name="Huang H."/>
            <person name="Hellens R.P."/>
            <person name="Schaffer R.J."/>
        </authorList>
    </citation>
    <scope>NUCLEOTIDE SEQUENCE [LARGE SCALE GENOMIC DNA]</scope>
    <source>
        <strain evidence="3">cv. Red5</strain>
    </source>
</reference>
<gene>
    <name evidence="2" type="ORF">CEY00_Acc07007</name>
</gene>
<dbReference type="STRING" id="1590841.A0A2R6RHA9"/>
<evidence type="ECO:0000313" key="2">
    <source>
        <dbReference type="EMBL" id="PSS29391.1"/>
    </source>
</evidence>
<dbReference type="PANTHER" id="PTHR33052">
    <property type="entry name" value="DUF4228 DOMAIN PROTEIN-RELATED"/>
    <property type="match status" value="1"/>
</dbReference>
<reference evidence="2 3" key="1">
    <citation type="submission" date="2017-07" db="EMBL/GenBank/DDBJ databases">
        <title>An improved, manually edited Actinidia chinensis var. chinensis (kiwifruit) genome highlights the challenges associated with draft genomes and gene prediction in plants.</title>
        <authorList>
            <person name="Pilkington S."/>
            <person name="Crowhurst R."/>
            <person name="Hilario E."/>
            <person name="Nardozza S."/>
            <person name="Fraser L."/>
            <person name="Peng Y."/>
            <person name="Gunaseelan K."/>
            <person name="Simpson R."/>
            <person name="Tahir J."/>
            <person name="Deroles S."/>
            <person name="Templeton K."/>
            <person name="Luo Z."/>
            <person name="Davy M."/>
            <person name="Cheng C."/>
            <person name="Mcneilage M."/>
            <person name="Scaglione D."/>
            <person name="Liu Y."/>
            <person name="Zhang Q."/>
            <person name="Datson P."/>
            <person name="De Silva N."/>
            <person name="Gardiner S."/>
            <person name="Bassett H."/>
            <person name="Chagne D."/>
            <person name="Mccallum J."/>
            <person name="Dzierzon H."/>
            <person name="Deng C."/>
            <person name="Wang Y.-Y."/>
            <person name="Barron N."/>
            <person name="Manako K."/>
            <person name="Bowen J."/>
            <person name="Foster T."/>
            <person name="Erridge Z."/>
            <person name="Tiffin H."/>
            <person name="Waite C."/>
            <person name="Davies K."/>
            <person name="Grierson E."/>
            <person name="Laing W."/>
            <person name="Kirk R."/>
            <person name="Chen X."/>
            <person name="Wood M."/>
            <person name="Montefiori M."/>
            <person name="Brummell D."/>
            <person name="Schwinn K."/>
            <person name="Catanach A."/>
            <person name="Fullerton C."/>
            <person name="Li D."/>
            <person name="Meiyalaghan S."/>
            <person name="Nieuwenhuizen N."/>
            <person name="Read N."/>
            <person name="Prakash R."/>
            <person name="Hunter D."/>
            <person name="Zhang H."/>
            <person name="Mckenzie M."/>
            <person name="Knabel M."/>
            <person name="Harris A."/>
            <person name="Allan A."/>
            <person name="Chen A."/>
            <person name="Janssen B."/>
            <person name="Plunkett B."/>
            <person name="Dwamena C."/>
            <person name="Voogd C."/>
            <person name="Leif D."/>
            <person name="Lafferty D."/>
            <person name="Souleyre E."/>
            <person name="Varkonyi-Gasic E."/>
            <person name="Gambi F."/>
            <person name="Hanley J."/>
            <person name="Yao J.-L."/>
            <person name="Cheung J."/>
            <person name="David K."/>
            <person name="Warren B."/>
            <person name="Marsh K."/>
            <person name="Snowden K."/>
            <person name="Lin-Wang K."/>
            <person name="Brian L."/>
            <person name="Martinez-Sanchez M."/>
            <person name="Wang M."/>
            <person name="Ileperuma N."/>
            <person name="Macnee N."/>
            <person name="Campin R."/>
            <person name="Mcatee P."/>
            <person name="Drummond R."/>
            <person name="Espley R."/>
            <person name="Ireland H."/>
            <person name="Wu R."/>
            <person name="Atkinson R."/>
            <person name="Karunairetnam S."/>
            <person name="Bulley S."/>
            <person name="Chunkath S."/>
            <person name="Hanley Z."/>
            <person name="Storey R."/>
            <person name="Thrimawithana A."/>
            <person name="Thomson S."/>
            <person name="David C."/>
            <person name="Testolin R."/>
        </authorList>
    </citation>
    <scope>NUCLEOTIDE SEQUENCE [LARGE SCALE GENOMIC DNA]</scope>
    <source>
        <strain evidence="3">cv. Red5</strain>
        <tissue evidence="2">Young leaf</tissue>
    </source>
</reference>
<accession>A0A2R6RHA9</accession>
<evidence type="ECO:0000313" key="3">
    <source>
        <dbReference type="Proteomes" id="UP000241394"/>
    </source>
</evidence>
<organism evidence="2 3">
    <name type="scientific">Actinidia chinensis var. chinensis</name>
    <name type="common">Chinese soft-hair kiwi</name>
    <dbReference type="NCBI Taxonomy" id="1590841"/>
    <lineage>
        <taxon>Eukaryota</taxon>
        <taxon>Viridiplantae</taxon>
        <taxon>Streptophyta</taxon>
        <taxon>Embryophyta</taxon>
        <taxon>Tracheophyta</taxon>
        <taxon>Spermatophyta</taxon>
        <taxon>Magnoliopsida</taxon>
        <taxon>eudicotyledons</taxon>
        <taxon>Gunneridae</taxon>
        <taxon>Pentapetalae</taxon>
        <taxon>asterids</taxon>
        <taxon>Ericales</taxon>
        <taxon>Actinidiaceae</taxon>
        <taxon>Actinidia</taxon>
    </lineage>
</organism>
<dbReference type="EMBL" id="NKQK01000006">
    <property type="protein sequence ID" value="PSS29391.1"/>
    <property type="molecule type" value="Genomic_DNA"/>
</dbReference>
<dbReference type="InterPro" id="IPR025322">
    <property type="entry name" value="PADRE_dom"/>
</dbReference>
<dbReference type="Gramene" id="PSS29391">
    <property type="protein sequence ID" value="PSS29391"/>
    <property type="gene ID" value="CEY00_Acc07007"/>
</dbReference>
<dbReference type="OrthoDB" id="843671at2759"/>
<dbReference type="InParanoid" id="A0A2R6RHA9"/>
<dbReference type="AlphaFoldDB" id="A0A2R6RHA9"/>
<proteinExistence type="predicted"/>
<name>A0A2R6RHA9_ACTCC</name>